<sequence>MCMEKWTSYLHETPVDVLISEDMKKALSLANKERQSRKDIVHPLIDVVITLAQLNLPFRGHNEGEVSANKGVFKGIVELISRYHPPLMIHLQKGQANPKDTTPDIVKKDQLFIVVRYVNINGEIIESLLDLIDQANYTAVGLVATIVEVLCKHRLLIESLRGQGYDGCATMAGDIMESEIYFK</sequence>
<evidence type="ECO:0000313" key="3">
    <source>
        <dbReference type="Proteomes" id="UP001165289"/>
    </source>
</evidence>
<feature type="domain" description="DUF4371" evidence="1">
    <location>
        <begin position="100"/>
        <end position="175"/>
    </location>
</feature>
<dbReference type="Proteomes" id="UP001165289">
    <property type="component" value="Unassembled WGS sequence"/>
</dbReference>
<protein>
    <submittedName>
        <fullName evidence="2">Zinc finger MYM-type protein 1-like</fullName>
    </submittedName>
</protein>
<evidence type="ECO:0000259" key="1">
    <source>
        <dbReference type="Pfam" id="PF14291"/>
    </source>
</evidence>
<dbReference type="InterPro" id="IPR025398">
    <property type="entry name" value="DUF4371"/>
</dbReference>
<comment type="caution">
    <text evidence="2">The sequence shown here is derived from an EMBL/GenBank/DDBJ whole genome shotgun (WGS) entry which is preliminary data.</text>
</comment>
<dbReference type="Pfam" id="PF14291">
    <property type="entry name" value="DUF4371"/>
    <property type="match status" value="1"/>
</dbReference>
<dbReference type="PANTHER" id="PTHR45749:SF37">
    <property type="entry name" value="OS05G0311600 PROTEIN"/>
    <property type="match status" value="1"/>
</dbReference>
<proteinExistence type="predicted"/>
<gene>
    <name evidence="2" type="ORF">LOD99_1794</name>
</gene>
<accession>A0AAV7K5E4</accession>
<organism evidence="2 3">
    <name type="scientific">Oopsacas minuta</name>
    <dbReference type="NCBI Taxonomy" id="111878"/>
    <lineage>
        <taxon>Eukaryota</taxon>
        <taxon>Metazoa</taxon>
        <taxon>Porifera</taxon>
        <taxon>Hexactinellida</taxon>
        <taxon>Hexasterophora</taxon>
        <taxon>Lyssacinosida</taxon>
        <taxon>Leucopsacidae</taxon>
        <taxon>Oopsacas</taxon>
    </lineage>
</organism>
<dbReference type="PANTHER" id="PTHR45749">
    <property type="match status" value="1"/>
</dbReference>
<evidence type="ECO:0000313" key="2">
    <source>
        <dbReference type="EMBL" id="KAI6655654.1"/>
    </source>
</evidence>
<keyword evidence="3" id="KW-1185">Reference proteome</keyword>
<dbReference type="EMBL" id="JAKMXF010000177">
    <property type="protein sequence ID" value="KAI6655654.1"/>
    <property type="molecule type" value="Genomic_DNA"/>
</dbReference>
<name>A0AAV7K5E4_9METZ</name>
<dbReference type="AlphaFoldDB" id="A0AAV7K5E4"/>
<reference evidence="2 3" key="1">
    <citation type="journal article" date="2023" name="BMC Biol.">
        <title>The compact genome of the sponge Oopsacas minuta (Hexactinellida) is lacking key metazoan core genes.</title>
        <authorList>
            <person name="Santini S."/>
            <person name="Schenkelaars Q."/>
            <person name="Jourda C."/>
            <person name="Duchesne M."/>
            <person name="Belahbib H."/>
            <person name="Rocher C."/>
            <person name="Selva M."/>
            <person name="Riesgo A."/>
            <person name="Vervoort M."/>
            <person name="Leys S.P."/>
            <person name="Kodjabachian L."/>
            <person name="Le Bivic A."/>
            <person name="Borchiellini C."/>
            <person name="Claverie J.M."/>
            <person name="Renard E."/>
        </authorList>
    </citation>
    <scope>NUCLEOTIDE SEQUENCE [LARGE SCALE GENOMIC DNA]</scope>
    <source>
        <strain evidence="2">SPO-2</strain>
    </source>
</reference>